<dbReference type="EMBL" id="HG001850">
    <property type="protein sequence ID" value="CDF37542.1"/>
    <property type="molecule type" value="Genomic_DNA"/>
</dbReference>
<evidence type="ECO:0000313" key="2">
    <source>
        <dbReference type="Proteomes" id="UP000012073"/>
    </source>
</evidence>
<dbReference type="Proteomes" id="UP000012073">
    <property type="component" value="Unassembled WGS sequence"/>
</dbReference>
<organism evidence="1 2">
    <name type="scientific">Chondrus crispus</name>
    <name type="common">Carrageen Irish moss</name>
    <name type="synonym">Polymorpha crispa</name>
    <dbReference type="NCBI Taxonomy" id="2769"/>
    <lineage>
        <taxon>Eukaryota</taxon>
        <taxon>Rhodophyta</taxon>
        <taxon>Florideophyceae</taxon>
        <taxon>Rhodymeniophycidae</taxon>
        <taxon>Gigartinales</taxon>
        <taxon>Gigartinaceae</taxon>
        <taxon>Chondrus</taxon>
    </lineage>
</organism>
<sequence>MDSAQMNVFLHDGSIRHCCDQADVKLVENSHAPSFRYAVSFAKRVVGTCRL</sequence>
<gene>
    <name evidence="1" type="ORF">CHC_T00005693001</name>
</gene>
<keyword evidence="2" id="KW-1185">Reference proteome</keyword>
<dbReference type="RefSeq" id="XP_005717413.1">
    <property type="nucleotide sequence ID" value="XM_005717356.1"/>
</dbReference>
<dbReference type="AlphaFoldDB" id="R7QGA2"/>
<dbReference type="KEGG" id="ccp:CHC_T00005693001"/>
<accession>R7QGA2</accession>
<evidence type="ECO:0000313" key="1">
    <source>
        <dbReference type="EMBL" id="CDF37542.1"/>
    </source>
</evidence>
<proteinExistence type="predicted"/>
<dbReference type="Gramene" id="CDF37542">
    <property type="protein sequence ID" value="CDF37542"/>
    <property type="gene ID" value="CHC_T00005693001"/>
</dbReference>
<dbReference type="GeneID" id="17325130"/>
<protein>
    <submittedName>
        <fullName evidence="1">Uncharacterized protein</fullName>
    </submittedName>
</protein>
<reference evidence="2" key="1">
    <citation type="journal article" date="2013" name="Proc. Natl. Acad. Sci. U.S.A.">
        <title>Genome structure and metabolic features in the red seaweed Chondrus crispus shed light on evolution of the Archaeplastida.</title>
        <authorList>
            <person name="Collen J."/>
            <person name="Porcel B."/>
            <person name="Carre W."/>
            <person name="Ball S.G."/>
            <person name="Chaparro C."/>
            <person name="Tonon T."/>
            <person name="Barbeyron T."/>
            <person name="Michel G."/>
            <person name="Noel B."/>
            <person name="Valentin K."/>
            <person name="Elias M."/>
            <person name="Artiguenave F."/>
            <person name="Arun A."/>
            <person name="Aury J.M."/>
            <person name="Barbosa-Neto J.F."/>
            <person name="Bothwell J.H."/>
            <person name="Bouget F.Y."/>
            <person name="Brillet L."/>
            <person name="Cabello-Hurtado F."/>
            <person name="Capella-Gutierrez S."/>
            <person name="Charrier B."/>
            <person name="Cladiere L."/>
            <person name="Cock J.M."/>
            <person name="Coelho S.M."/>
            <person name="Colleoni C."/>
            <person name="Czjzek M."/>
            <person name="Da Silva C."/>
            <person name="Delage L."/>
            <person name="Denoeud F."/>
            <person name="Deschamps P."/>
            <person name="Dittami S.M."/>
            <person name="Gabaldon T."/>
            <person name="Gachon C.M."/>
            <person name="Groisillier A."/>
            <person name="Herve C."/>
            <person name="Jabbari K."/>
            <person name="Katinka M."/>
            <person name="Kloareg B."/>
            <person name="Kowalczyk N."/>
            <person name="Labadie K."/>
            <person name="Leblanc C."/>
            <person name="Lopez P.J."/>
            <person name="McLachlan D.H."/>
            <person name="Meslet-Cladiere L."/>
            <person name="Moustafa A."/>
            <person name="Nehr Z."/>
            <person name="Nyvall Collen P."/>
            <person name="Panaud O."/>
            <person name="Partensky F."/>
            <person name="Poulain J."/>
            <person name="Rensing S.A."/>
            <person name="Rousvoal S."/>
            <person name="Samson G."/>
            <person name="Symeonidi A."/>
            <person name="Weissenbach J."/>
            <person name="Zambounis A."/>
            <person name="Wincker P."/>
            <person name="Boyen C."/>
        </authorList>
    </citation>
    <scope>NUCLEOTIDE SEQUENCE [LARGE SCALE GENOMIC DNA]</scope>
    <source>
        <strain evidence="2">cv. Stackhouse</strain>
    </source>
</reference>
<name>R7QGA2_CHOCR</name>